<keyword evidence="1" id="KW-1133">Transmembrane helix</keyword>
<accession>A0ABY7S0W9</accession>
<keyword evidence="1" id="KW-0472">Membrane</keyword>
<protein>
    <submittedName>
        <fullName evidence="2">Riboflavin synthase subunit beta</fullName>
    </submittedName>
</protein>
<keyword evidence="3" id="KW-1185">Reference proteome</keyword>
<proteinExistence type="predicted"/>
<reference evidence="2 3" key="1">
    <citation type="submission" date="2023-01" db="EMBL/GenBank/DDBJ databases">
        <title>Psychroserpens ponticola sp. nov., isolated from seawater.</title>
        <authorList>
            <person name="Kristyanto S."/>
            <person name="Jung J."/>
            <person name="Kim J.M."/>
            <person name="Jeon C.O."/>
        </authorList>
    </citation>
    <scope>NUCLEOTIDE SEQUENCE [LARGE SCALE GENOMIC DNA]</scope>
    <source>
        <strain evidence="2 3">MSW6</strain>
    </source>
</reference>
<evidence type="ECO:0000256" key="1">
    <source>
        <dbReference type="SAM" id="Phobius"/>
    </source>
</evidence>
<evidence type="ECO:0000313" key="2">
    <source>
        <dbReference type="EMBL" id="WCO02571.1"/>
    </source>
</evidence>
<dbReference type="EMBL" id="CP116221">
    <property type="protein sequence ID" value="WCO02571.1"/>
    <property type="molecule type" value="Genomic_DNA"/>
</dbReference>
<organism evidence="2 3">
    <name type="scientific">Psychroserpens ponticola</name>
    <dbReference type="NCBI Taxonomy" id="2932268"/>
    <lineage>
        <taxon>Bacteria</taxon>
        <taxon>Pseudomonadati</taxon>
        <taxon>Bacteroidota</taxon>
        <taxon>Flavobacteriia</taxon>
        <taxon>Flavobacteriales</taxon>
        <taxon>Flavobacteriaceae</taxon>
        <taxon>Psychroserpens</taxon>
    </lineage>
</organism>
<name>A0ABY7S0W9_9FLAO</name>
<keyword evidence="1" id="KW-0812">Transmembrane</keyword>
<dbReference type="RefSeq" id="WP_249995339.1">
    <property type="nucleotide sequence ID" value="NZ_CP116221.1"/>
</dbReference>
<feature type="transmembrane region" description="Helical" evidence="1">
    <location>
        <begin position="69"/>
        <end position="92"/>
    </location>
</feature>
<dbReference type="Proteomes" id="UP001202717">
    <property type="component" value="Chromosome"/>
</dbReference>
<evidence type="ECO:0000313" key="3">
    <source>
        <dbReference type="Proteomes" id="UP001202717"/>
    </source>
</evidence>
<gene>
    <name evidence="2" type="ORF">MUN68_003520</name>
</gene>
<sequence>MGILNTRKNKKYSYTPRYYKGEGSPYELKHKFDEYRVTVTNHKGLKTKLNNAIEDYKYNDDKSGANSRIMIIIGILILVFLFVIDFDLSIFYSNS</sequence>